<dbReference type="PROSITE" id="PS51012">
    <property type="entry name" value="ABC_TM2"/>
    <property type="match status" value="1"/>
</dbReference>
<proteinExistence type="inferred from homology"/>
<evidence type="ECO:0000256" key="1">
    <source>
        <dbReference type="ARBA" id="ARBA00004429"/>
    </source>
</evidence>
<evidence type="ECO:0000256" key="2">
    <source>
        <dbReference type="ARBA" id="ARBA00007783"/>
    </source>
</evidence>
<feature type="domain" description="ABC transmembrane type-2" evidence="10">
    <location>
        <begin position="54"/>
        <end position="276"/>
    </location>
</feature>
<keyword evidence="5" id="KW-0997">Cell inner membrane</keyword>
<evidence type="ECO:0000256" key="4">
    <source>
        <dbReference type="ARBA" id="ARBA00022475"/>
    </source>
</evidence>
<dbReference type="Proteomes" id="UP001500984">
    <property type="component" value="Unassembled WGS sequence"/>
</dbReference>
<evidence type="ECO:0000256" key="6">
    <source>
        <dbReference type="ARBA" id="ARBA00022692"/>
    </source>
</evidence>
<dbReference type="InterPro" id="IPR013525">
    <property type="entry name" value="ABC2_TM"/>
</dbReference>
<evidence type="ECO:0000313" key="12">
    <source>
        <dbReference type="Proteomes" id="UP001500984"/>
    </source>
</evidence>
<keyword evidence="7 9" id="KW-1133">Transmembrane helix</keyword>
<accession>A0ABP5IAN4</accession>
<organism evidence="11 12">
    <name type="scientific">Brevibacterium salitolerans</name>
    <dbReference type="NCBI Taxonomy" id="1403566"/>
    <lineage>
        <taxon>Bacteria</taxon>
        <taxon>Bacillati</taxon>
        <taxon>Actinomycetota</taxon>
        <taxon>Actinomycetes</taxon>
        <taxon>Micrococcales</taxon>
        <taxon>Brevibacteriaceae</taxon>
        <taxon>Brevibacterium</taxon>
    </lineage>
</organism>
<dbReference type="Pfam" id="PF01061">
    <property type="entry name" value="ABC2_membrane"/>
    <property type="match status" value="1"/>
</dbReference>
<evidence type="ECO:0000256" key="8">
    <source>
        <dbReference type="ARBA" id="ARBA00023136"/>
    </source>
</evidence>
<dbReference type="InterPro" id="IPR047817">
    <property type="entry name" value="ABC2_TM_bact-type"/>
</dbReference>
<feature type="transmembrane region" description="Helical" evidence="9">
    <location>
        <begin position="54"/>
        <end position="78"/>
    </location>
</feature>
<evidence type="ECO:0000256" key="9">
    <source>
        <dbReference type="RuleBase" id="RU361157"/>
    </source>
</evidence>
<gene>
    <name evidence="11" type="ORF">GCM10009823_17680</name>
</gene>
<evidence type="ECO:0000256" key="3">
    <source>
        <dbReference type="ARBA" id="ARBA00022448"/>
    </source>
</evidence>
<protein>
    <recommendedName>
        <fullName evidence="9">Transport permease protein</fullName>
    </recommendedName>
</protein>
<comment type="caution">
    <text evidence="11">The sequence shown here is derived from an EMBL/GenBank/DDBJ whole genome shotgun (WGS) entry which is preliminary data.</text>
</comment>
<dbReference type="PANTHER" id="PTHR30413:SF8">
    <property type="entry name" value="TRANSPORT PERMEASE PROTEIN"/>
    <property type="match status" value="1"/>
</dbReference>
<dbReference type="RefSeq" id="WP_344336915.1">
    <property type="nucleotide sequence ID" value="NZ_BAAAPZ010000006.1"/>
</dbReference>
<feature type="transmembrane region" description="Helical" evidence="9">
    <location>
        <begin position="133"/>
        <end position="154"/>
    </location>
</feature>
<keyword evidence="4 9" id="KW-1003">Cell membrane</keyword>
<feature type="transmembrane region" description="Helical" evidence="9">
    <location>
        <begin position="84"/>
        <end position="100"/>
    </location>
</feature>
<dbReference type="EMBL" id="BAAAPZ010000006">
    <property type="protein sequence ID" value="GAA2097163.1"/>
    <property type="molecule type" value="Genomic_DNA"/>
</dbReference>
<name>A0ABP5IAN4_9MICO</name>
<evidence type="ECO:0000256" key="7">
    <source>
        <dbReference type="ARBA" id="ARBA00022989"/>
    </source>
</evidence>
<keyword evidence="3 9" id="KW-0813">Transport</keyword>
<comment type="similarity">
    <text evidence="2 9">Belongs to the ABC-2 integral membrane protein family.</text>
</comment>
<feature type="transmembrane region" description="Helical" evidence="9">
    <location>
        <begin position="160"/>
        <end position="184"/>
    </location>
</feature>
<evidence type="ECO:0000256" key="5">
    <source>
        <dbReference type="ARBA" id="ARBA00022519"/>
    </source>
</evidence>
<feature type="transmembrane region" description="Helical" evidence="9">
    <location>
        <begin position="254"/>
        <end position="274"/>
    </location>
</feature>
<evidence type="ECO:0000259" key="10">
    <source>
        <dbReference type="PROSITE" id="PS51012"/>
    </source>
</evidence>
<evidence type="ECO:0000313" key="11">
    <source>
        <dbReference type="EMBL" id="GAA2097163.1"/>
    </source>
</evidence>
<keyword evidence="6 9" id="KW-0812">Transmembrane</keyword>
<feature type="transmembrane region" description="Helical" evidence="9">
    <location>
        <begin position="196"/>
        <end position="212"/>
    </location>
</feature>
<dbReference type="PANTHER" id="PTHR30413">
    <property type="entry name" value="INNER MEMBRANE TRANSPORT PERMEASE"/>
    <property type="match status" value="1"/>
</dbReference>
<keyword evidence="8 9" id="KW-0472">Membrane</keyword>
<reference evidence="12" key="1">
    <citation type="journal article" date="2019" name="Int. J. Syst. Evol. Microbiol.">
        <title>The Global Catalogue of Microorganisms (GCM) 10K type strain sequencing project: providing services to taxonomists for standard genome sequencing and annotation.</title>
        <authorList>
            <consortium name="The Broad Institute Genomics Platform"/>
            <consortium name="The Broad Institute Genome Sequencing Center for Infectious Disease"/>
            <person name="Wu L."/>
            <person name="Ma J."/>
        </authorList>
    </citation>
    <scope>NUCLEOTIDE SEQUENCE [LARGE SCALE GENOMIC DNA]</scope>
    <source>
        <strain evidence="12">JCM 15900</strain>
    </source>
</reference>
<keyword evidence="12" id="KW-1185">Reference proteome</keyword>
<sequence length="284" mass="32488">MSENLSQVAADRGLERVGARPPLGAYLVQVIRRLDFTLSLARFRIKSENERNRLGMLWVLLRPTFSALIYGTVFGLVLSGIRPHNFVPFVVVGVFLLEFFNTSMNGGAKSIISNTALVQSLPFPRMVLPVAKVLENLLNFIPPLIMMLGIALLWGSTPSWSWLLLIPLMLLFWMFNQGVALVFARLTVHMRDLSQLTPFISRMIFYTAGVFYDPARILADYPRLTPIFDWHPLYEILAITRGLILDGYEVPVDYWWKFAIWSVGILVVGIVFFWKAEERYGREN</sequence>
<comment type="subcellular location">
    <subcellularLocation>
        <location evidence="1">Cell inner membrane</location>
        <topology evidence="1">Multi-pass membrane protein</topology>
    </subcellularLocation>
    <subcellularLocation>
        <location evidence="9">Cell membrane</location>
        <topology evidence="9">Multi-pass membrane protein</topology>
    </subcellularLocation>
</comment>